<sequence>MADDHKNFAYSTIVTAPSPASSGTSLTVVMEQARLFPDVPFNATVWPTGVQPISTNAEIIRVTDRTDNVFTIERAQEGTNARSILVGDQIAATITVKTLTDAEASMVTYAPYILQSGAASVAQTLASASGQSATASMLVFPITIPERLQFNQVMIGNSLTIVTSANTASNSYYSLFGLYSMNANTLSLITSNSFSIGETLRSVSATWNYPTTTQTAGYGYGNFPAGNLTATAQRASYITGSRLIGLQFNANMTITGGVYWMGILSLRSTASNSQHGISHAGIIGHAIQPPNLVGSVSGLNPIGVAASNWTASASNVTGWWGRHIVGFVTATSITNQLGTALPDAVTLSALQAVAANSTAKVLPSVTFVST</sequence>
<dbReference type="Proteomes" id="UP000321026">
    <property type="component" value="Unassembled WGS sequence"/>
</dbReference>
<reference evidence="1 2" key="1">
    <citation type="submission" date="2018-09" db="EMBL/GenBank/DDBJ databases">
        <title>Metagenome Assembled Genomes from an Advanced Water Purification Facility.</title>
        <authorList>
            <person name="Stamps B.W."/>
            <person name="Spear J.R."/>
        </authorList>
    </citation>
    <scope>NUCLEOTIDE SEQUENCE [LARGE SCALE GENOMIC DNA]</scope>
    <source>
        <strain evidence="1">Bin_63_2</strain>
    </source>
</reference>
<accession>A0A5C7JB49</accession>
<organism evidence="1 2">
    <name type="scientific">Candidatus Dojkabacteria bacterium</name>
    <dbReference type="NCBI Taxonomy" id="2099670"/>
    <lineage>
        <taxon>Bacteria</taxon>
        <taxon>Candidatus Dojkabacteria</taxon>
    </lineage>
</organism>
<comment type="caution">
    <text evidence="1">The sequence shown here is derived from an EMBL/GenBank/DDBJ whole genome shotgun (WGS) entry which is preliminary data.</text>
</comment>
<dbReference type="EMBL" id="SSDS01000018">
    <property type="protein sequence ID" value="TXG78364.1"/>
    <property type="molecule type" value="Genomic_DNA"/>
</dbReference>
<proteinExistence type="predicted"/>
<evidence type="ECO:0000313" key="2">
    <source>
        <dbReference type="Proteomes" id="UP000321026"/>
    </source>
</evidence>
<protein>
    <submittedName>
        <fullName evidence="1">Uncharacterized protein</fullName>
    </submittedName>
</protein>
<name>A0A5C7JB49_9BACT</name>
<evidence type="ECO:0000313" key="1">
    <source>
        <dbReference type="EMBL" id="TXG78364.1"/>
    </source>
</evidence>
<gene>
    <name evidence="1" type="ORF">E6Q11_01235</name>
</gene>
<dbReference type="AlphaFoldDB" id="A0A5C7JB49"/>